<dbReference type="EMBL" id="LR796663">
    <property type="protein sequence ID" value="CAB4157597.1"/>
    <property type="molecule type" value="Genomic_DNA"/>
</dbReference>
<name>A0A6J5NFQ4_9CAUD</name>
<protein>
    <submittedName>
        <fullName evidence="1">Uncharacterized protein</fullName>
    </submittedName>
</protein>
<evidence type="ECO:0000313" key="1">
    <source>
        <dbReference type="EMBL" id="CAB4157597.1"/>
    </source>
</evidence>
<proteinExistence type="predicted"/>
<reference evidence="1" key="1">
    <citation type="submission" date="2020-04" db="EMBL/GenBank/DDBJ databases">
        <authorList>
            <person name="Chiriac C."/>
            <person name="Salcher M."/>
            <person name="Ghai R."/>
            <person name="Kavagutti S V."/>
        </authorList>
    </citation>
    <scope>NUCLEOTIDE SEQUENCE</scope>
</reference>
<accession>A0A6J5NFQ4</accession>
<gene>
    <name evidence="1" type="ORF">UFOVP691_34</name>
</gene>
<organism evidence="1">
    <name type="scientific">uncultured Caudovirales phage</name>
    <dbReference type="NCBI Taxonomy" id="2100421"/>
    <lineage>
        <taxon>Viruses</taxon>
        <taxon>Duplodnaviria</taxon>
        <taxon>Heunggongvirae</taxon>
        <taxon>Uroviricota</taxon>
        <taxon>Caudoviricetes</taxon>
        <taxon>Peduoviridae</taxon>
        <taxon>Maltschvirus</taxon>
        <taxon>Maltschvirus maltsch</taxon>
    </lineage>
</organism>
<sequence>MIVTLESWEYEHGCNVGIQRYTANWSRPDAAHYSNKAMQEDNRTAQVASALLELAVAKYTNRFWSGHVWHWSDHQKFKHIADVGKNIEVRRLRTRDSAAIRRHQNAISDLIVCVGRMVYPELRQAELFGWISQQEAWEIGTPADYDADNTKLIHIDQLHKWEGK</sequence>